<comment type="caution">
    <text evidence="2">The sequence shown here is derived from an EMBL/GenBank/DDBJ whole genome shotgun (WGS) entry which is preliminary data.</text>
</comment>
<evidence type="ECO:0000256" key="1">
    <source>
        <dbReference type="SAM" id="MobiDB-lite"/>
    </source>
</evidence>
<evidence type="ECO:0000313" key="3">
    <source>
        <dbReference type="Proteomes" id="UP000193411"/>
    </source>
</evidence>
<dbReference type="Proteomes" id="UP000193411">
    <property type="component" value="Unassembled WGS sequence"/>
</dbReference>
<proteinExistence type="predicted"/>
<dbReference type="EMBL" id="MCFL01000008">
    <property type="protein sequence ID" value="ORZ38680.1"/>
    <property type="molecule type" value="Genomic_DNA"/>
</dbReference>
<keyword evidence="3" id="KW-1185">Reference proteome</keyword>
<feature type="region of interest" description="Disordered" evidence="1">
    <location>
        <begin position="112"/>
        <end position="143"/>
    </location>
</feature>
<evidence type="ECO:0000313" key="2">
    <source>
        <dbReference type="EMBL" id="ORZ38680.1"/>
    </source>
</evidence>
<dbReference type="AlphaFoldDB" id="A0A1Y2HVQ9"/>
<organism evidence="2 3">
    <name type="scientific">Catenaria anguillulae PL171</name>
    <dbReference type="NCBI Taxonomy" id="765915"/>
    <lineage>
        <taxon>Eukaryota</taxon>
        <taxon>Fungi</taxon>
        <taxon>Fungi incertae sedis</taxon>
        <taxon>Blastocladiomycota</taxon>
        <taxon>Blastocladiomycetes</taxon>
        <taxon>Blastocladiales</taxon>
        <taxon>Catenariaceae</taxon>
        <taxon>Catenaria</taxon>
    </lineage>
</organism>
<gene>
    <name evidence="2" type="ORF">BCR44DRAFT_1296716</name>
</gene>
<sequence>MCFHPSWNGACGPLDCHILSNRLLSTTFLVDFSSPPPRRYPQPSGSGEWRRAQLAVVDYVCNKNPGSLLDLIADDVASHGLDFRHGGIEAMVAFGTIAMQAEGYHMTMQKTLEDHHDSPTNNRDDEEGGKSNDNVEESTDGDVNVDGDGQWWHNLSAGSDAGFVVHDVQVDDVDLIGHEAWSLLDSSDFLCSIQSLGCDSSFMSGNTALISWPVAQSTLPLVHGTLRIRHVSCPGLHLLANPGSSSHSLLTTCSFARISNLAHLTCTRQGADAVRAHLLHTAPFPCALPQSMDMWRPQATRATCISFALNTKSTLSVPADPQHNPMPNSWPPCFTRPSSIRLSRSCQVPSCLLPAQPVLT</sequence>
<feature type="compositionally biased region" description="Acidic residues" evidence="1">
    <location>
        <begin position="134"/>
        <end position="143"/>
    </location>
</feature>
<protein>
    <submittedName>
        <fullName evidence="2">Uncharacterized protein</fullName>
    </submittedName>
</protein>
<accession>A0A1Y2HVQ9</accession>
<name>A0A1Y2HVQ9_9FUNG</name>
<reference evidence="2 3" key="1">
    <citation type="submission" date="2016-07" db="EMBL/GenBank/DDBJ databases">
        <title>Pervasive Adenine N6-methylation of Active Genes in Fungi.</title>
        <authorList>
            <consortium name="DOE Joint Genome Institute"/>
            <person name="Mondo S.J."/>
            <person name="Dannebaum R.O."/>
            <person name="Kuo R.C."/>
            <person name="Labutti K."/>
            <person name="Haridas S."/>
            <person name="Kuo A."/>
            <person name="Salamov A."/>
            <person name="Ahrendt S.R."/>
            <person name="Lipzen A."/>
            <person name="Sullivan W."/>
            <person name="Andreopoulos W.B."/>
            <person name="Clum A."/>
            <person name="Lindquist E."/>
            <person name="Daum C."/>
            <person name="Ramamoorthy G.K."/>
            <person name="Gryganskyi A."/>
            <person name="Culley D."/>
            <person name="Magnuson J.K."/>
            <person name="James T.Y."/>
            <person name="O'Malley M.A."/>
            <person name="Stajich J.E."/>
            <person name="Spatafora J.W."/>
            <person name="Visel A."/>
            <person name="Grigoriev I.V."/>
        </authorList>
    </citation>
    <scope>NUCLEOTIDE SEQUENCE [LARGE SCALE GENOMIC DNA]</scope>
    <source>
        <strain evidence="2 3">PL171</strain>
    </source>
</reference>